<protein>
    <submittedName>
        <fullName evidence="1">Uncharacterized protein</fullName>
    </submittedName>
</protein>
<accession>A0A511MC99</accession>
<sequence>MRDEHRADERLVRLVANHTFALLEADERGLRDELESEFPILDNPLLVDALTYCDITTTPDGTRTTAGDRVAEIISRYGPDTLVGRFIQRATPDIFATVARIEQALLTHPR</sequence>
<proteinExistence type="predicted"/>
<dbReference type="Proteomes" id="UP000321424">
    <property type="component" value="Unassembled WGS sequence"/>
</dbReference>
<reference evidence="1 2" key="1">
    <citation type="submission" date="2019-07" db="EMBL/GenBank/DDBJ databases">
        <title>Whole genome shotgun sequence of Nocardia ninae NBRC 108245.</title>
        <authorList>
            <person name="Hosoyama A."/>
            <person name="Uohara A."/>
            <person name="Ohji S."/>
            <person name="Ichikawa N."/>
        </authorList>
    </citation>
    <scope>NUCLEOTIDE SEQUENCE [LARGE SCALE GENOMIC DNA]</scope>
    <source>
        <strain evidence="1 2">NBRC 108245</strain>
    </source>
</reference>
<dbReference type="AlphaFoldDB" id="A0A511MC99"/>
<evidence type="ECO:0000313" key="1">
    <source>
        <dbReference type="EMBL" id="GEM38111.1"/>
    </source>
</evidence>
<name>A0A511MC99_9NOCA</name>
<dbReference type="EMBL" id="BJXA01000014">
    <property type="protein sequence ID" value="GEM38111.1"/>
    <property type="molecule type" value="Genomic_DNA"/>
</dbReference>
<organism evidence="1 2">
    <name type="scientific">Nocardia ninae NBRC 108245</name>
    <dbReference type="NCBI Taxonomy" id="1210091"/>
    <lineage>
        <taxon>Bacteria</taxon>
        <taxon>Bacillati</taxon>
        <taxon>Actinomycetota</taxon>
        <taxon>Actinomycetes</taxon>
        <taxon>Mycobacteriales</taxon>
        <taxon>Nocardiaceae</taxon>
        <taxon>Nocardia</taxon>
    </lineage>
</organism>
<gene>
    <name evidence="1" type="ORF">NN4_26300</name>
</gene>
<keyword evidence="2" id="KW-1185">Reference proteome</keyword>
<comment type="caution">
    <text evidence="1">The sequence shown here is derived from an EMBL/GenBank/DDBJ whole genome shotgun (WGS) entry which is preliminary data.</text>
</comment>
<evidence type="ECO:0000313" key="2">
    <source>
        <dbReference type="Proteomes" id="UP000321424"/>
    </source>
</evidence>